<sequence>MTWTRAKDWLIGALGLLILLVVALVIFWFVISEPAGRDGSGPLPSARGDGTRDDEPPADLGEDDVWLSDVVLQAGTLVSADATLRDIDAVGQGVLTGPDGVVATRLDLDATVPFDLVAEQLGSGSTVRAGDDGEAEVIRNVELLGRELRVVASGTVQVEAGRLVVEPQSIDVGGPGFLSDALAAIARGAVTIEQDVQGLPDGLVLQDVSVLDDGFRATFLGEDVLLDQ</sequence>
<keyword evidence="2" id="KW-0812">Transmembrane</keyword>
<evidence type="ECO:0000313" key="3">
    <source>
        <dbReference type="EMBL" id="THJ66560.1"/>
    </source>
</evidence>
<dbReference type="Pfam" id="PF11209">
    <property type="entry name" value="LmeA"/>
    <property type="match status" value="1"/>
</dbReference>
<keyword evidence="4" id="KW-1185">Reference proteome</keyword>
<feature type="transmembrane region" description="Helical" evidence="2">
    <location>
        <begin position="9"/>
        <end position="31"/>
    </location>
</feature>
<comment type="caution">
    <text evidence="3">The sequence shown here is derived from an EMBL/GenBank/DDBJ whole genome shotgun (WGS) entry which is preliminary data.</text>
</comment>
<organism evidence="3 4">
    <name type="scientific">Arthrobacter echini</name>
    <dbReference type="NCBI Taxonomy" id="1529066"/>
    <lineage>
        <taxon>Bacteria</taxon>
        <taxon>Bacillati</taxon>
        <taxon>Actinomycetota</taxon>
        <taxon>Actinomycetes</taxon>
        <taxon>Micrococcales</taxon>
        <taxon>Micrococcaceae</taxon>
        <taxon>Arthrobacter</taxon>
    </lineage>
</organism>
<dbReference type="AlphaFoldDB" id="A0A4S5E558"/>
<keyword evidence="2" id="KW-0472">Membrane</keyword>
<evidence type="ECO:0000313" key="4">
    <source>
        <dbReference type="Proteomes" id="UP000305233"/>
    </source>
</evidence>
<gene>
    <name evidence="3" type="ORF">E8P82_08905</name>
</gene>
<name>A0A4S5E558_9MICC</name>
<dbReference type="Proteomes" id="UP000305233">
    <property type="component" value="Unassembled WGS sequence"/>
</dbReference>
<dbReference type="RefSeq" id="WP_136454137.1">
    <property type="nucleotide sequence ID" value="NZ_SSWH01000006.1"/>
</dbReference>
<reference evidence="3 4" key="1">
    <citation type="submission" date="2019-04" db="EMBL/GenBank/DDBJ databases">
        <authorList>
            <person name="Liu Q."/>
            <person name="Xin Y.-H."/>
        </authorList>
    </citation>
    <scope>NUCLEOTIDE SEQUENCE [LARGE SCALE GENOMIC DNA]</scope>
    <source>
        <strain evidence="3 4">AM23</strain>
    </source>
</reference>
<evidence type="ECO:0000256" key="2">
    <source>
        <dbReference type="SAM" id="Phobius"/>
    </source>
</evidence>
<proteinExistence type="predicted"/>
<dbReference type="EMBL" id="SSWH01000006">
    <property type="protein sequence ID" value="THJ66560.1"/>
    <property type="molecule type" value="Genomic_DNA"/>
</dbReference>
<evidence type="ECO:0000256" key="1">
    <source>
        <dbReference type="SAM" id="MobiDB-lite"/>
    </source>
</evidence>
<keyword evidence="2" id="KW-1133">Transmembrane helix</keyword>
<dbReference type="OrthoDB" id="3724212at2"/>
<protein>
    <submittedName>
        <fullName evidence="3">DUF2993 domain-containing protein</fullName>
    </submittedName>
</protein>
<dbReference type="InterPro" id="IPR021373">
    <property type="entry name" value="DUF2993"/>
</dbReference>
<feature type="region of interest" description="Disordered" evidence="1">
    <location>
        <begin position="39"/>
        <end position="60"/>
    </location>
</feature>
<accession>A0A4S5E558</accession>